<dbReference type="Pfam" id="PF02563">
    <property type="entry name" value="Poly_export"/>
    <property type="match status" value="1"/>
</dbReference>
<feature type="domain" description="Polysaccharide export protein N-terminal" evidence="3">
    <location>
        <begin position="54"/>
        <end position="111"/>
    </location>
</feature>
<evidence type="ECO:0000313" key="4">
    <source>
        <dbReference type="EMBL" id="KUP93521.1"/>
    </source>
</evidence>
<dbReference type="GO" id="GO:0015562">
    <property type="term" value="F:efflux transmembrane transporter activity"/>
    <property type="evidence" value="ECO:0007669"/>
    <property type="project" value="InterPro"/>
</dbReference>
<evidence type="ECO:0000256" key="2">
    <source>
        <dbReference type="SAM" id="Coils"/>
    </source>
</evidence>
<dbReference type="EMBL" id="LPUY01000049">
    <property type="protein sequence ID" value="KUP93521.1"/>
    <property type="molecule type" value="Genomic_DNA"/>
</dbReference>
<feature type="coiled-coil region" evidence="2">
    <location>
        <begin position="258"/>
        <end position="292"/>
    </location>
</feature>
<dbReference type="OrthoDB" id="197007at2"/>
<keyword evidence="2" id="KW-0175">Coiled coil</keyword>
<dbReference type="PANTHER" id="PTHR33619:SF3">
    <property type="entry name" value="POLYSACCHARIDE EXPORT PROTEIN GFCE-RELATED"/>
    <property type="match status" value="1"/>
</dbReference>
<dbReference type="InterPro" id="IPR003715">
    <property type="entry name" value="Poly_export_N"/>
</dbReference>
<protein>
    <submittedName>
        <fullName evidence="4">Polysaccharide biosynthesis/export protein</fullName>
    </submittedName>
</protein>
<gene>
    <name evidence="4" type="ORF">TRIHO_15440</name>
</gene>
<dbReference type="Proteomes" id="UP000068382">
    <property type="component" value="Unassembled WGS sequence"/>
</dbReference>
<dbReference type="InterPro" id="IPR049712">
    <property type="entry name" value="Poly_export"/>
</dbReference>
<dbReference type="PANTHER" id="PTHR33619">
    <property type="entry name" value="POLYSACCHARIDE EXPORT PROTEIN GFCE-RELATED"/>
    <property type="match status" value="1"/>
</dbReference>
<reference evidence="4 5" key="1">
    <citation type="submission" date="2015-12" db="EMBL/GenBank/DDBJ databases">
        <title>Genome sequence of the marine Rhodobacteraceae strain O3.65, Candidatus Tritonibacter horizontis.</title>
        <authorList>
            <person name="Poehlein A."/>
            <person name="Giebel H.A."/>
            <person name="Voget S."/>
            <person name="Brinkhoff T."/>
        </authorList>
    </citation>
    <scope>NUCLEOTIDE SEQUENCE [LARGE SCALE GENOMIC DNA]</scope>
    <source>
        <strain evidence="4 5">O3.65</strain>
    </source>
</reference>
<dbReference type="GO" id="GO:0015159">
    <property type="term" value="F:polysaccharide transmembrane transporter activity"/>
    <property type="evidence" value="ECO:0007669"/>
    <property type="project" value="InterPro"/>
</dbReference>
<comment type="caution">
    <text evidence="4">The sequence shown here is derived from an EMBL/GenBank/DDBJ whole genome shotgun (WGS) entry which is preliminary data.</text>
</comment>
<keyword evidence="1" id="KW-0732">Signal</keyword>
<organism evidence="4 5">
    <name type="scientific">Tritonibacter horizontis</name>
    <dbReference type="NCBI Taxonomy" id="1768241"/>
    <lineage>
        <taxon>Bacteria</taxon>
        <taxon>Pseudomonadati</taxon>
        <taxon>Pseudomonadota</taxon>
        <taxon>Alphaproteobacteria</taxon>
        <taxon>Rhodobacterales</taxon>
        <taxon>Paracoccaceae</taxon>
        <taxon>Tritonibacter</taxon>
    </lineage>
</organism>
<evidence type="ECO:0000256" key="1">
    <source>
        <dbReference type="ARBA" id="ARBA00022729"/>
    </source>
</evidence>
<proteinExistence type="predicted"/>
<accession>A0A132BYR3</accession>
<sequence>MTLKIRCCLPQTCRLTGLLPLWAFFCALVLSGVFGGAGSAAAQSSPAQSSSPIREYLLQPGDGLQLSMPGLSAVSWEATIDITGQIRFPFVGQLPAAGLTLPELNRQMEIAATGLEVQVYQGGEQVVSVLSGEEVYLQVTRYRPVTVIGDIPQPGSIDYVPGLTLRALLGQAGGVRLSELAGVQAPADATVRLQSALQTQKWLRAQVLRSRILLEADISDTAVSPEDSAQLRDYLGETEAAAAISEIEISLRERQYQRDDLRERIKLTTNRVDSLEQAYQNYEQASASEEERLQRMLTMGDRGLVTADRVSEARNSALAASTRLLTVGSDIYEAKAELQRLKEELTRLDDVFRSNVLSDKRRFSQQLSEVTAQVDSLRLLLLTSSESDTTTLELLVHRGTGDKELTTQASLGDLVYPGDVVEVILRTPDTN</sequence>
<keyword evidence="5" id="KW-1185">Reference proteome</keyword>
<name>A0A132BYR3_9RHOB</name>
<evidence type="ECO:0000259" key="3">
    <source>
        <dbReference type="Pfam" id="PF02563"/>
    </source>
</evidence>
<dbReference type="RefSeq" id="WP_131811184.1">
    <property type="nucleotide sequence ID" value="NZ_LPUY01000049.1"/>
</dbReference>
<dbReference type="AlphaFoldDB" id="A0A132BYR3"/>
<evidence type="ECO:0000313" key="5">
    <source>
        <dbReference type="Proteomes" id="UP000068382"/>
    </source>
</evidence>